<comment type="subcellular location">
    <subcellularLocation>
        <location evidence="1">Membrane</location>
        <topology evidence="1">Single-pass type I membrane protein</topology>
    </subcellularLocation>
</comment>
<dbReference type="PROSITE" id="PS01355">
    <property type="entry name" value="HEMATOPO_REC_S_F1"/>
    <property type="match status" value="1"/>
</dbReference>
<accession>A0ABP0A931</accession>
<keyword evidence="6 15" id="KW-0732">Signal</keyword>
<keyword evidence="11" id="KW-0325">Glycoprotein</keyword>
<keyword evidence="5 14" id="KW-0812">Transmembrane</keyword>
<dbReference type="InterPro" id="IPR003531">
    <property type="entry name" value="Hempt_rcpt_S_F1_CS"/>
</dbReference>
<evidence type="ECO:0000256" key="14">
    <source>
        <dbReference type="SAM" id="Phobius"/>
    </source>
</evidence>
<evidence type="ECO:0000256" key="2">
    <source>
        <dbReference type="ARBA" id="ARBA00008280"/>
    </source>
</evidence>
<dbReference type="PANTHER" id="PTHR23037">
    <property type="entry name" value="CYTOKINE RECEPTOR"/>
    <property type="match status" value="1"/>
</dbReference>
<comment type="similarity">
    <text evidence="2">Belongs to the type I cytokine receptor family. Type 4 subfamily.</text>
</comment>
<feature type="region of interest" description="Disordered" evidence="13">
    <location>
        <begin position="369"/>
        <end position="396"/>
    </location>
</feature>
<evidence type="ECO:0000256" key="5">
    <source>
        <dbReference type="ARBA" id="ARBA00022692"/>
    </source>
</evidence>
<proteinExistence type="inferred from homology"/>
<evidence type="ECO:0000256" key="6">
    <source>
        <dbReference type="ARBA" id="ARBA00022729"/>
    </source>
</evidence>
<keyword evidence="9" id="KW-1015">Disulfide bond</keyword>
<evidence type="ECO:0000256" key="11">
    <source>
        <dbReference type="ARBA" id="ARBA00023180"/>
    </source>
</evidence>
<feature type="compositionally biased region" description="Low complexity" evidence="13">
    <location>
        <begin position="323"/>
        <end position="340"/>
    </location>
</feature>
<evidence type="ECO:0000256" key="9">
    <source>
        <dbReference type="ARBA" id="ARBA00023157"/>
    </source>
</evidence>
<dbReference type="Gene3D" id="2.60.40.10">
    <property type="entry name" value="Immunoglobulins"/>
    <property type="match status" value="2"/>
</dbReference>
<feature type="compositionally biased region" description="Acidic residues" evidence="13">
    <location>
        <begin position="371"/>
        <end position="381"/>
    </location>
</feature>
<feature type="transmembrane region" description="Helical" evidence="14">
    <location>
        <begin position="233"/>
        <end position="255"/>
    </location>
</feature>
<dbReference type="InterPro" id="IPR003961">
    <property type="entry name" value="FN3_dom"/>
</dbReference>
<evidence type="ECO:0000256" key="7">
    <source>
        <dbReference type="ARBA" id="ARBA00022989"/>
    </source>
</evidence>
<evidence type="ECO:0000259" key="16">
    <source>
        <dbReference type="PROSITE" id="PS50853"/>
    </source>
</evidence>
<dbReference type="Pfam" id="PF09238">
    <property type="entry name" value="IL4Ra_N"/>
    <property type="match status" value="1"/>
</dbReference>
<feature type="region of interest" description="Disordered" evidence="13">
    <location>
        <begin position="321"/>
        <end position="345"/>
    </location>
</feature>
<dbReference type="CDD" id="cd00063">
    <property type="entry name" value="FN3"/>
    <property type="match status" value="1"/>
</dbReference>
<feature type="region of interest" description="Disordered" evidence="13">
    <location>
        <begin position="435"/>
        <end position="480"/>
    </location>
</feature>
<dbReference type="PANTHER" id="PTHR23037:SF32">
    <property type="entry name" value="INTERLEUKIN-4 RECEPTOR SUBUNIT ALPHA"/>
    <property type="match status" value="1"/>
</dbReference>
<evidence type="ECO:0000256" key="1">
    <source>
        <dbReference type="ARBA" id="ARBA00004479"/>
    </source>
</evidence>
<dbReference type="InterPro" id="IPR036116">
    <property type="entry name" value="FN3_sf"/>
</dbReference>
<feature type="region of interest" description="Disordered" evidence="13">
    <location>
        <begin position="494"/>
        <end position="533"/>
    </location>
</feature>
<keyword evidence="4" id="KW-0597">Phosphoprotein</keyword>
<feature type="signal peptide" evidence="15">
    <location>
        <begin position="1"/>
        <end position="25"/>
    </location>
</feature>
<dbReference type="PROSITE" id="PS50853">
    <property type="entry name" value="FN3"/>
    <property type="match status" value="1"/>
</dbReference>
<sequence>MGRLGSGLTLPVSCLILVWAAGAGGVQLRQQPTCFSDYLSTSTCEWRMGGPTDCSAELRLTYQLVFLNEEHHTCVPANREHAVCQCDMLMENVSSGDVYQLGLWAGKQWLWSGSFKPSEHVKPRAPGNLTVNASDSHLWQLTWSNPYPANRSLHAKLSFLVNISNEDDPTEFLVRSVTYQEPTLRFQASTLTPGARYSARVRAWAPSYNSLWSEWSPPIKWLHNYQRPWEQRLPLAVGISCVIIMAICLSCYFSILKIKKEWWDRVPSPARSPLVAGVIREAQVPMWGKSPGGQEPAKCPYWKTCLRKLLPCWLEPGVERGDGSSQAAGSGPAQGPAQPAWRPAEGSSAVLWPESISVVTCVELLEAPLQSEEEEQEEEDGGSFCPSPESSRGGFQEGRAGIAARMTEHLLLDLLGGAEGGSCPPGWGQSCLLSPSAGASAQVPGAALPGEASQEAPLQGREQPYDPERPPAPRTQSPAGLAVTVIADNPTYRSFSSLLRPPSDPQLAEDQGNRDPSILPAPGPSGPPAVLQPEPETWEQGLRQSVLRLRAAAPSAPGGYRQFTPAVQQGGAWGSQAGGPPGEAGYKAFSSLLASGAACPGTPGVEASSGQGGYRPFQDLTAGSPGDPAPVPLFTFGLDTEPPPGPQNSLLLTGSPERPGLEPGARGKDSQKRQLTLEQATDGDDLGSGIVYSALTCHLCGHLKQCHGREEPGQAHGEAPAAVAEAVEMALSPGSPLPGGVLLEASLPLASLAPLGVSEEGKAPLSFQPGPSNAQGSSQTPQIVAMLSTGPQA</sequence>
<dbReference type="InterPro" id="IPR013783">
    <property type="entry name" value="Ig-like_fold"/>
</dbReference>
<evidence type="ECO:0000256" key="8">
    <source>
        <dbReference type="ARBA" id="ARBA00023136"/>
    </source>
</evidence>
<comment type="function">
    <text evidence="12">Receptor for both interleukin 4 and interleukin 13. Couples to the JAK1/2/3-STAT6 pathway. The IL4 response is involved in promoting Th2 differentiation. The IL4/IL13 responses are involved in regulating IgE production and, chemokine and mucus production at sites of allergic inflammation. In certain cell types, can signal through activation of insulin receptor substrates, IRS1/IRS2.</text>
</comment>
<dbReference type="InterPro" id="IPR015319">
    <property type="entry name" value="IL-4_rcpt-alpha_N"/>
</dbReference>
<feature type="compositionally biased region" description="Polar residues" evidence="13">
    <location>
        <begin position="769"/>
        <end position="782"/>
    </location>
</feature>
<evidence type="ECO:0000256" key="10">
    <source>
        <dbReference type="ARBA" id="ARBA00023170"/>
    </source>
</evidence>
<feature type="domain" description="Fibronectin type-III" evidence="16">
    <location>
        <begin position="125"/>
        <end position="224"/>
    </location>
</feature>
<keyword evidence="7 14" id="KW-1133">Transmembrane helix</keyword>
<evidence type="ECO:0000256" key="3">
    <source>
        <dbReference type="ARBA" id="ARBA00018975"/>
    </source>
</evidence>
<keyword evidence="18" id="KW-1185">Reference proteome</keyword>
<keyword evidence="8 14" id="KW-0472">Membrane</keyword>
<evidence type="ECO:0000256" key="12">
    <source>
        <dbReference type="ARBA" id="ARBA00025115"/>
    </source>
</evidence>
<evidence type="ECO:0000256" key="4">
    <source>
        <dbReference type="ARBA" id="ARBA00022553"/>
    </source>
</evidence>
<feature type="region of interest" description="Disordered" evidence="13">
    <location>
        <begin position="599"/>
        <end position="673"/>
    </location>
</feature>
<evidence type="ECO:0000313" key="18">
    <source>
        <dbReference type="Proteomes" id="UP001314169"/>
    </source>
</evidence>
<name>A0ABP0A931_PIPNA</name>
<gene>
    <name evidence="17" type="ORF">MPIPNATIZW_LOCUS13218</name>
</gene>
<evidence type="ECO:0000256" key="15">
    <source>
        <dbReference type="SAM" id="SignalP"/>
    </source>
</evidence>
<feature type="region of interest" description="Disordered" evidence="13">
    <location>
        <begin position="760"/>
        <end position="782"/>
    </location>
</feature>
<reference evidence="17" key="1">
    <citation type="submission" date="2023-12" db="EMBL/GenBank/DDBJ databases">
        <authorList>
            <person name="Brown T."/>
        </authorList>
    </citation>
    <scope>NUCLEOTIDE SEQUENCE</scope>
</reference>
<evidence type="ECO:0000256" key="13">
    <source>
        <dbReference type="SAM" id="MobiDB-lite"/>
    </source>
</evidence>
<organism evidence="17 18">
    <name type="scientific">Pipistrellus nathusii</name>
    <name type="common">Nathusius' pipistrelle</name>
    <dbReference type="NCBI Taxonomy" id="59473"/>
    <lineage>
        <taxon>Eukaryota</taxon>
        <taxon>Metazoa</taxon>
        <taxon>Chordata</taxon>
        <taxon>Craniata</taxon>
        <taxon>Vertebrata</taxon>
        <taxon>Euteleostomi</taxon>
        <taxon>Mammalia</taxon>
        <taxon>Eutheria</taxon>
        <taxon>Laurasiatheria</taxon>
        <taxon>Chiroptera</taxon>
        <taxon>Yangochiroptera</taxon>
        <taxon>Vespertilionidae</taxon>
        <taxon>Pipistrellus</taxon>
    </lineage>
</organism>
<feature type="chain" id="PRO_5045273973" description="Interleukin-4 receptor subunit alpha" evidence="15">
    <location>
        <begin position="26"/>
        <end position="793"/>
    </location>
</feature>
<dbReference type="EMBL" id="OY882861">
    <property type="protein sequence ID" value="CAK6444912.1"/>
    <property type="molecule type" value="Genomic_DNA"/>
</dbReference>
<dbReference type="Proteomes" id="UP001314169">
    <property type="component" value="Chromosome 4"/>
</dbReference>
<keyword evidence="10" id="KW-0675">Receptor</keyword>
<dbReference type="SUPFAM" id="SSF49265">
    <property type="entry name" value="Fibronectin type III"/>
    <property type="match status" value="2"/>
</dbReference>
<evidence type="ECO:0000313" key="17">
    <source>
        <dbReference type="EMBL" id="CAK6444912.1"/>
    </source>
</evidence>
<protein>
    <recommendedName>
        <fullName evidence="3">Interleukin-4 receptor subunit alpha</fullName>
    </recommendedName>
</protein>